<dbReference type="PANTHER" id="PTHR14618:SF0">
    <property type="entry name" value="HOMEOBOX-CONTAINING PROTEIN 1"/>
    <property type="match status" value="1"/>
</dbReference>
<dbReference type="AlphaFoldDB" id="A0A914C826"/>
<feature type="domain" description="Homeobox" evidence="10">
    <location>
        <begin position="334"/>
        <end position="411"/>
    </location>
</feature>
<dbReference type="CDD" id="cd00086">
    <property type="entry name" value="homeodomain"/>
    <property type="match status" value="1"/>
</dbReference>
<dbReference type="WBParaSite" id="ACRNAN_Path_51.g189.t1">
    <property type="protein sequence ID" value="ACRNAN_Path_51.g189.t1"/>
    <property type="gene ID" value="ACRNAN_Path_51.g189"/>
</dbReference>
<keyword evidence="13" id="KW-1185">Reference proteome</keyword>
<dbReference type="InterPro" id="IPR044869">
    <property type="entry name" value="HNF-1_POU"/>
</dbReference>
<evidence type="ECO:0000256" key="8">
    <source>
        <dbReference type="RuleBase" id="RU000682"/>
    </source>
</evidence>
<evidence type="ECO:0000256" key="3">
    <source>
        <dbReference type="ARBA" id="ARBA00023125"/>
    </source>
</evidence>
<reference evidence="14" key="1">
    <citation type="submission" date="2022-11" db="UniProtKB">
        <authorList>
            <consortium name="WormBaseParasite"/>
        </authorList>
    </citation>
    <scope>IDENTIFICATION</scope>
</reference>
<keyword evidence="5" id="KW-0804">Transcription</keyword>
<evidence type="ECO:0000256" key="4">
    <source>
        <dbReference type="ARBA" id="ARBA00023155"/>
    </source>
</evidence>
<dbReference type="InterPro" id="IPR010982">
    <property type="entry name" value="Lambda_DNA-bd_dom_sf"/>
</dbReference>
<dbReference type="InterPro" id="IPR006899">
    <property type="entry name" value="HNF-1_N"/>
</dbReference>
<dbReference type="PROSITE" id="PS51937">
    <property type="entry name" value="HNF_P1"/>
    <property type="match status" value="1"/>
</dbReference>
<keyword evidence="2" id="KW-0805">Transcription regulation</keyword>
<dbReference type="InterPro" id="IPR001356">
    <property type="entry name" value="HD"/>
</dbReference>
<feature type="compositionally biased region" description="Polar residues" evidence="9">
    <location>
        <begin position="415"/>
        <end position="435"/>
    </location>
</feature>
<dbReference type="FunFam" id="1.10.10.60:FF:000550">
    <property type="entry name" value="Homeobox domaincontaining protein"/>
    <property type="match status" value="1"/>
</dbReference>
<evidence type="ECO:0000313" key="14">
    <source>
        <dbReference type="WBParaSite" id="ACRNAN_Path_51.g189.t1"/>
    </source>
</evidence>
<feature type="region of interest" description="Disordered" evidence="9">
    <location>
        <begin position="518"/>
        <end position="566"/>
    </location>
</feature>
<feature type="domain" description="POU-specific atypical" evidence="11">
    <location>
        <begin position="224"/>
        <end position="320"/>
    </location>
</feature>
<accession>A0A914C826</accession>
<dbReference type="Proteomes" id="UP000887540">
    <property type="component" value="Unplaced"/>
</dbReference>
<dbReference type="GO" id="GO:0045893">
    <property type="term" value="P:positive regulation of DNA-templated transcription"/>
    <property type="evidence" value="ECO:0007669"/>
    <property type="project" value="InterPro"/>
</dbReference>
<evidence type="ECO:0000259" key="11">
    <source>
        <dbReference type="PROSITE" id="PS51936"/>
    </source>
</evidence>
<dbReference type="PANTHER" id="PTHR14618">
    <property type="entry name" value="HOMEODOX-CONTAINING PROTEIN 1 HMBOX1"/>
    <property type="match status" value="1"/>
</dbReference>
<evidence type="ECO:0000256" key="7">
    <source>
        <dbReference type="PROSITE-ProRule" id="PRU00108"/>
    </source>
</evidence>
<evidence type="ECO:0000256" key="6">
    <source>
        <dbReference type="ARBA" id="ARBA00023242"/>
    </source>
</evidence>
<keyword evidence="4 7" id="KW-0371">Homeobox</keyword>
<comment type="subcellular location">
    <subcellularLocation>
        <location evidence="1 7 8">Nucleus</location>
    </subcellularLocation>
</comment>
<dbReference type="SUPFAM" id="SSF47413">
    <property type="entry name" value="lambda repressor-like DNA-binding domains"/>
    <property type="match status" value="1"/>
</dbReference>
<name>A0A914C826_9BILA</name>
<feature type="compositionally biased region" description="Low complexity" evidence="9">
    <location>
        <begin position="440"/>
        <end position="452"/>
    </location>
</feature>
<dbReference type="Pfam" id="PF00046">
    <property type="entry name" value="Homeodomain"/>
    <property type="match status" value="1"/>
</dbReference>
<keyword evidence="6 7" id="KW-0539">Nucleus</keyword>
<dbReference type="Pfam" id="PF04814">
    <property type="entry name" value="HNF-1_N"/>
    <property type="match status" value="1"/>
</dbReference>
<feature type="region of interest" description="Disordered" evidence="9">
    <location>
        <begin position="197"/>
        <end position="239"/>
    </location>
</feature>
<feature type="domain" description="HNF-p1" evidence="12">
    <location>
        <begin position="18"/>
        <end position="49"/>
    </location>
</feature>
<dbReference type="GO" id="GO:0005634">
    <property type="term" value="C:nucleus"/>
    <property type="evidence" value="ECO:0007669"/>
    <property type="project" value="UniProtKB-SubCell"/>
</dbReference>
<protein>
    <submittedName>
        <fullName evidence="14">Homeobox domain-containing protein</fullName>
    </submittedName>
</protein>
<dbReference type="InterPro" id="IPR040363">
    <property type="entry name" value="HMBOX1"/>
</dbReference>
<evidence type="ECO:0000259" key="10">
    <source>
        <dbReference type="PROSITE" id="PS50071"/>
    </source>
</evidence>
<feature type="compositionally biased region" description="Polar residues" evidence="9">
    <location>
        <begin position="197"/>
        <end position="217"/>
    </location>
</feature>
<feature type="compositionally biased region" description="Polar residues" evidence="9">
    <location>
        <begin position="518"/>
        <end position="527"/>
    </location>
</feature>
<dbReference type="Gene3D" id="1.10.10.60">
    <property type="entry name" value="Homeodomain-like"/>
    <property type="match status" value="1"/>
</dbReference>
<dbReference type="SMART" id="SM00389">
    <property type="entry name" value="HOX"/>
    <property type="match status" value="1"/>
</dbReference>
<evidence type="ECO:0000256" key="5">
    <source>
        <dbReference type="ARBA" id="ARBA00023163"/>
    </source>
</evidence>
<dbReference type="Gene3D" id="1.10.260.40">
    <property type="entry name" value="lambda repressor-like DNA-binding domains"/>
    <property type="match status" value="1"/>
</dbReference>
<organism evidence="13 14">
    <name type="scientific">Acrobeloides nanus</name>
    <dbReference type="NCBI Taxonomy" id="290746"/>
    <lineage>
        <taxon>Eukaryota</taxon>
        <taxon>Metazoa</taxon>
        <taxon>Ecdysozoa</taxon>
        <taxon>Nematoda</taxon>
        <taxon>Chromadorea</taxon>
        <taxon>Rhabditida</taxon>
        <taxon>Tylenchina</taxon>
        <taxon>Cephalobomorpha</taxon>
        <taxon>Cephaloboidea</taxon>
        <taxon>Cephalobidae</taxon>
        <taxon>Acrobeloides</taxon>
    </lineage>
</organism>
<feature type="region of interest" description="Disordered" evidence="9">
    <location>
        <begin position="407"/>
        <end position="452"/>
    </location>
</feature>
<evidence type="ECO:0000259" key="12">
    <source>
        <dbReference type="PROSITE" id="PS51937"/>
    </source>
</evidence>
<proteinExistence type="predicted"/>
<dbReference type="GO" id="GO:0003691">
    <property type="term" value="F:double-stranded telomeric DNA binding"/>
    <property type="evidence" value="ECO:0007669"/>
    <property type="project" value="InterPro"/>
</dbReference>
<evidence type="ECO:0000256" key="1">
    <source>
        <dbReference type="ARBA" id="ARBA00004123"/>
    </source>
</evidence>
<feature type="DNA-binding region" description="Homeobox" evidence="7">
    <location>
        <begin position="336"/>
        <end position="412"/>
    </location>
</feature>
<feature type="compositionally biased region" description="Polar residues" evidence="9">
    <location>
        <begin position="535"/>
        <end position="551"/>
    </location>
</feature>
<dbReference type="SUPFAM" id="SSF46689">
    <property type="entry name" value="Homeodomain-like"/>
    <property type="match status" value="1"/>
</dbReference>
<evidence type="ECO:0000256" key="9">
    <source>
        <dbReference type="SAM" id="MobiDB-lite"/>
    </source>
</evidence>
<feature type="compositionally biased region" description="Low complexity" evidence="9">
    <location>
        <begin position="554"/>
        <end position="566"/>
    </location>
</feature>
<dbReference type="PROSITE" id="PS51936">
    <property type="entry name" value="POU_4"/>
    <property type="match status" value="1"/>
</dbReference>
<keyword evidence="3 7" id="KW-0238">DNA-binding</keyword>
<dbReference type="InterPro" id="IPR044866">
    <property type="entry name" value="HNF_P1"/>
</dbReference>
<sequence length="601" mass="65435">MNTGPASETAPNNTASSPQFLFTVEQLELIRRLKQTGITAQAILEAFSTLDQIESDLNSASMQSIALAALMAPKKILNGSTPISESVNLQALPQINGSLTNSILSNAAMMPATSPILFPQCFPNSQLNMVAAAMANNNNKPQNETPIRTEEALFRQFIPTSEVSQQLTPTLLLSNNMLPMSTLGASTLSAATSENMGLTLPQSSSNGASNNQTSSPSACRPIRSQRTPMKEITTLDDPSELDDFMSQGEEACINDMKQFITQFSLRQTTVAMMTGVSQPYISKLLNGNHRELSLRCRKNIYSWYLNCRRHPEKLASFLQDPATRLETNGEGELVPQRRERYVFRPVLIKILETFFLETPFPDFNKRVEIATACNNALQQDKKGVGLMPKEVVSPQVVANWFANKRKEMRRKSNEDSSPSYNPSQLCGSESGSTPSPSAPQMMDTSSTADSDSQSVIAEDALDARSVVHVPGFRPSDLSALRLDLASLNPELAAFSREISSLNESLASVAAANHHIASTSFSSSPNHTIKNDTTHESSSPSTVQDNRDSISSAGLPPDNNSNSNLENLFSNPNLLNGLLAAYQNSLNNTPMFKFEQATTAIE</sequence>
<evidence type="ECO:0000256" key="2">
    <source>
        <dbReference type="ARBA" id="ARBA00023015"/>
    </source>
</evidence>
<dbReference type="PROSITE" id="PS50071">
    <property type="entry name" value="HOMEOBOX_2"/>
    <property type="match status" value="1"/>
</dbReference>
<evidence type="ECO:0000313" key="13">
    <source>
        <dbReference type="Proteomes" id="UP000887540"/>
    </source>
</evidence>
<dbReference type="InterPro" id="IPR009057">
    <property type="entry name" value="Homeodomain-like_sf"/>
</dbReference>